<dbReference type="STRING" id="573370.DMR_31830"/>
<keyword evidence="3" id="KW-1185">Reference proteome</keyword>
<accession>C4XJC4</accession>
<dbReference type="AlphaFoldDB" id="C4XJC4"/>
<feature type="transmembrane region" description="Helical" evidence="1">
    <location>
        <begin position="117"/>
        <end position="135"/>
    </location>
</feature>
<reference evidence="2 3" key="1">
    <citation type="journal article" date="2009" name="Genome Res.">
        <title>Whole genome sequence of Desulfovibrio magneticus strain RS-1 revealed common gene clusters in magnetotactic bacteria.</title>
        <authorList>
            <person name="Nakazawa H."/>
            <person name="Arakaki A."/>
            <person name="Narita-Yamada S."/>
            <person name="Yashiro I."/>
            <person name="Jinno K."/>
            <person name="Aoki N."/>
            <person name="Tsuruyama A."/>
            <person name="Okamura Y."/>
            <person name="Tanikawa S."/>
            <person name="Fujita N."/>
            <person name="Takeyama H."/>
            <person name="Matsunaga T."/>
        </authorList>
    </citation>
    <scope>NUCLEOTIDE SEQUENCE [LARGE SCALE GENOMIC DNA]</scope>
    <source>
        <strain evidence="3">ATCC 700980 / DSM 13731 / RS-1</strain>
    </source>
</reference>
<sequence>MPFQQHVEKPEDCILKFYRSICSATAVLFVFLALRLLLTPVTFAASLGLEPSAATSVLLRRAAMFMVGLAVLTFCARSLQDLQARRCVCLSAAVTLLGLACMGTYERLMGTVNESIFIAIGIETVLGLSFLMVLMRSSDRT</sequence>
<dbReference type="Proteomes" id="UP000009071">
    <property type="component" value="Chromosome"/>
</dbReference>
<organism evidence="2 3">
    <name type="scientific">Solidesulfovibrio magneticus (strain ATCC 700980 / DSM 13731 / RS-1)</name>
    <name type="common">Desulfovibrio magneticus</name>
    <dbReference type="NCBI Taxonomy" id="573370"/>
    <lineage>
        <taxon>Bacteria</taxon>
        <taxon>Pseudomonadati</taxon>
        <taxon>Thermodesulfobacteriota</taxon>
        <taxon>Desulfovibrionia</taxon>
        <taxon>Desulfovibrionales</taxon>
        <taxon>Desulfovibrionaceae</taxon>
        <taxon>Solidesulfovibrio</taxon>
    </lineage>
</organism>
<feature type="transmembrane region" description="Helical" evidence="1">
    <location>
        <begin position="21"/>
        <end position="38"/>
    </location>
</feature>
<gene>
    <name evidence="2" type="ordered locus">DMR_31830</name>
</gene>
<feature type="transmembrane region" description="Helical" evidence="1">
    <location>
        <begin position="87"/>
        <end position="105"/>
    </location>
</feature>
<dbReference type="HOGENOM" id="CLU_149260_0_0_7"/>
<keyword evidence="1" id="KW-1133">Transmembrane helix</keyword>
<feature type="transmembrane region" description="Helical" evidence="1">
    <location>
        <begin position="58"/>
        <end position="75"/>
    </location>
</feature>
<keyword evidence="1" id="KW-0812">Transmembrane</keyword>
<proteinExistence type="predicted"/>
<evidence type="ECO:0000313" key="2">
    <source>
        <dbReference type="EMBL" id="BAH76674.1"/>
    </source>
</evidence>
<protein>
    <submittedName>
        <fullName evidence="2">Hypothetical membrane protein</fullName>
    </submittedName>
</protein>
<dbReference type="EMBL" id="AP010904">
    <property type="protein sequence ID" value="BAH76674.1"/>
    <property type="molecule type" value="Genomic_DNA"/>
</dbReference>
<evidence type="ECO:0000256" key="1">
    <source>
        <dbReference type="SAM" id="Phobius"/>
    </source>
</evidence>
<keyword evidence="1" id="KW-0472">Membrane</keyword>
<name>C4XJC4_SOLM1</name>
<evidence type="ECO:0000313" key="3">
    <source>
        <dbReference type="Proteomes" id="UP000009071"/>
    </source>
</evidence>
<dbReference type="KEGG" id="dma:DMR_31830"/>